<protein>
    <submittedName>
        <fullName evidence="1">Uncharacterized protein</fullName>
    </submittedName>
</protein>
<reference evidence="1 2" key="2">
    <citation type="journal article" date="2022" name="Mol. Ecol. Resour.">
        <title>The genomes of chicory, endive, great burdock and yacon provide insights into Asteraceae paleo-polyploidization history and plant inulin production.</title>
        <authorList>
            <person name="Fan W."/>
            <person name="Wang S."/>
            <person name="Wang H."/>
            <person name="Wang A."/>
            <person name="Jiang F."/>
            <person name="Liu H."/>
            <person name="Zhao H."/>
            <person name="Xu D."/>
            <person name="Zhang Y."/>
        </authorList>
    </citation>
    <scope>NUCLEOTIDE SEQUENCE [LARGE SCALE GENOMIC DNA]</scope>
    <source>
        <strain evidence="2">cv. Yunnan</strain>
        <tissue evidence="1">Leaves</tissue>
    </source>
</reference>
<gene>
    <name evidence="1" type="ORF">L1987_86879</name>
</gene>
<name>A0ACB8Y1L6_9ASTR</name>
<dbReference type="EMBL" id="CM042046">
    <property type="protein sequence ID" value="KAI3677256.1"/>
    <property type="molecule type" value="Genomic_DNA"/>
</dbReference>
<evidence type="ECO:0000313" key="2">
    <source>
        <dbReference type="Proteomes" id="UP001056120"/>
    </source>
</evidence>
<proteinExistence type="predicted"/>
<dbReference type="Proteomes" id="UP001056120">
    <property type="component" value="Linkage Group LG29"/>
</dbReference>
<comment type="caution">
    <text evidence="1">The sequence shown here is derived from an EMBL/GenBank/DDBJ whole genome shotgun (WGS) entry which is preliminary data.</text>
</comment>
<organism evidence="1 2">
    <name type="scientific">Smallanthus sonchifolius</name>
    <dbReference type="NCBI Taxonomy" id="185202"/>
    <lineage>
        <taxon>Eukaryota</taxon>
        <taxon>Viridiplantae</taxon>
        <taxon>Streptophyta</taxon>
        <taxon>Embryophyta</taxon>
        <taxon>Tracheophyta</taxon>
        <taxon>Spermatophyta</taxon>
        <taxon>Magnoliopsida</taxon>
        <taxon>eudicotyledons</taxon>
        <taxon>Gunneridae</taxon>
        <taxon>Pentapetalae</taxon>
        <taxon>asterids</taxon>
        <taxon>campanulids</taxon>
        <taxon>Asterales</taxon>
        <taxon>Asteraceae</taxon>
        <taxon>Asteroideae</taxon>
        <taxon>Heliantheae alliance</taxon>
        <taxon>Millerieae</taxon>
        <taxon>Smallanthus</taxon>
    </lineage>
</organism>
<reference evidence="2" key="1">
    <citation type="journal article" date="2022" name="Mol. Ecol. Resour.">
        <title>The genomes of chicory, endive, great burdock and yacon provide insights into Asteraceae palaeo-polyploidization history and plant inulin production.</title>
        <authorList>
            <person name="Fan W."/>
            <person name="Wang S."/>
            <person name="Wang H."/>
            <person name="Wang A."/>
            <person name="Jiang F."/>
            <person name="Liu H."/>
            <person name="Zhao H."/>
            <person name="Xu D."/>
            <person name="Zhang Y."/>
        </authorList>
    </citation>
    <scope>NUCLEOTIDE SEQUENCE [LARGE SCALE GENOMIC DNA]</scope>
    <source>
        <strain evidence="2">cv. Yunnan</strain>
    </source>
</reference>
<sequence length="345" mass="40077">MYNEMSCGAELQLETKPNGLLYFLNRIWIPDCDNLRIFIMNEAHKTHYSVHPGADKMYMDLRTQYWWPGMKKGIAIYVSKCLTCLMVKAEHQRPSGLLEQPEIPFWKMGVYCHIIALRNWLESILMRLSVVTVYLSTLSLIVMDDSSLVSGNLYNQPWGNWDLHLPLIEFSYNNSYHTSINMPPFEALYGRKCRSPICWIEIGEAQITGPELIQETSDKIMLIHDNLSVARNRQKSYADKRRKPLEFQVRDMVLLKVAYKLDLPEGLSNVHPAFYVSNLKKCLADENLHIPLDEVHIDESMHFVENPWRSWIERLSNSSEAEFQSLRFDGNPNMAQNSLGNTMIK</sequence>
<accession>A0ACB8Y1L6</accession>
<keyword evidence="2" id="KW-1185">Reference proteome</keyword>
<evidence type="ECO:0000313" key="1">
    <source>
        <dbReference type="EMBL" id="KAI3677256.1"/>
    </source>
</evidence>